<dbReference type="EMBL" id="JAMKFB020000022">
    <property type="protein sequence ID" value="KAL0160458.1"/>
    <property type="molecule type" value="Genomic_DNA"/>
</dbReference>
<dbReference type="Proteomes" id="UP001529510">
    <property type="component" value="Unassembled WGS sequence"/>
</dbReference>
<evidence type="ECO:0000256" key="11">
    <source>
        <dbReference type="ARBA" id="ARBA00023157"/>
    </source>
</evidence>
<evidence type="ECO:0000256" key="10">
    <source>
        <dbReference type="ARBA" id="ARBA00023136"/>
    </source>
</evidence>
<keyword evidence="12" id="KW-0325">Glycoprotein</keyword>
<dbReference type="InterPro" id="IPR001863">
    <property type="entry name" value="Glypican"/>
</dbReference>
<evidence type="ECO:0000256" key="13">
    <source>
        <dbReference type="ARBA" id="ARBA00023207"/>
    </source>
</evidence>
<proteinExistence type="inferred from homology"/>
<reference evidence="17 18" key="1">
    <citation type="submission" date="2024-05" db="EMBL/GenBank/DDBJ databases">
        <title>Genome sequencing and assembly of Indian major carp, Cirrhinus mrigala (Hamilton, 1822).</title>
        <authorList>
            <person name="Mohindra V."/>
            <person name="Chowdhury L.M."/>
            <person name="Lal K."/>
            <person name="Jena J.K."/>
        </authorList>
    </citation>
    <scope>NUCLEOTIDE SEQUENCE [LARGE SCALE GENOMIC DNA]</scope>
    <source>
        <strain evidence="17">CM1030</strain>
        <tissue evidence="17">Blood</tissue>
    </source>
</reference>
<keyword evidence="11" id="KW-1015">Disulfide bond</keyword>
<keyword evidence="6" id="KW-0964">Secreted</keyword>
<comment type="function">
    <text evidence="16">Cell surface proteoglycan.</text>
</comment>
<evidence type="ECO:0000256" key="3">
    <source>
        <dbReference type="ARBA" id="ARBA00010260"/>
    </source>
</evidence>
<gene>
    <name evidence="17" type="ORF">M9458_044183</name>
</gene>
<dbReference type="Pfam" id="PF01153">
    <property type="entry name" value="Glypican"/>
    <property type="match status" value="1"/>
</dbReference>
<keyword evidence="5" id="KW-1003">Cell membrane</keyword>
<keyword evidence="9 16" id="KW-0654">Proteoglycan</keyword>
<keyword evidence="18" id="KW-1185">Reference proteome</keyword>
<accession>A0ABD0NJD7</accession>
<comment type="caution">
    <text evidence="17">The sequence shown here is derived from an EMBL/GenBank/DDBJ whole genome shotgun (WGS) entry which is preliminary data.</text>
</comment>
<evidence type="ECO:0000256" key="12">
    <source>
        <dbReference type="ARBA" id="ARBA00023180"/>
    </source>
</evidence>
<protein>
    <recommendedName>
        <fullName evidence="4">Glypican-1</fullName>
    </recommendedName>
</protein>
<keyword evidence="8" id="KW-0732">Signal</keyword>
<feature type="non-terminal residue" evidence="17">
    <location>
        <position position="1"/>
    </location>
</feature>
<evidence type="ECO:0000256" key="8">
    <source>
        <dbReference type="ARBA" id="ARBA00022729"/>
    </source>
</evidence>
<organism evidence="17 18">
    <name type="scientific">Cirrhinus mrigala</name>
    <name type="common">Mrigala</name>
    <dbReference type="NCBI Taxonomy" id="683832"/>
    <lineage>
        <taxon>Eukaryota</taxon>
        <taxon>Metazoa</taxon>
        <taxon>Chordata</taxon>
        <taxon>Craniata</taxon>
        <taxon>Vertebrata</taxon>
        <taxon>Euteleostomi</taxon>
        <taxon>Actinopterygii</taxon>
        <taxon>Neopterygii</taxon>
        <taxon>Teleostei</taxon>
        <taxon>Ostariophysi</taxon>
        <taxon>Cypriniformes</taxon>
        <taxon>Cyprinidae</taxon>
        <taxon>Labeoninae</taxon>
        <taxon>Labeonini</taxon>
        <taxon>Cirrhinus</taxon>
    </lineage>
</organism>
<evidence type="ECO:0000313" key="17">
    <source>
        <dbReference type="EMBL" id="KAL0160458.1"/>
    </source>
</evidence>
<dbReference type="AlphaFoldDB" id="A0ABD0NJD7"/>
<evidence type="ECO:0000256" key="4">
    <source>
        <dbReference type="ARBA" id="ARBA00014714"/>
    </source>
</evidence>
<dbReference type="GO" id="GO:0005576">
    <property type="term" value="C:extracellular region"/>
    <property type="evidence" value="ECO:0007669"/>
    <property type="project" value="UniProtKB-SubCell"/>
</dbReference>
<dbReference type="GO" id="GO:0005886">
    <property type="term" value="C:plasma membrane"/>
    <property type="evidence" value="ECO:0007669"/>
    <property type="project" value="UniProtKB-SubCell"/>
</dbReference>
<evidence type="ECO:0000256" key="14">
    <source>
        <dbReference type="ARBA" id="ARBA00023288"/>
    </source>
</evidence>
<keyword evidence="10 16" id="KW-0472">Membrane</keyword>
<evidence type="ECO:0000256" key="1">
    <source>
        <dbReference type="ARBA" id="ARBA00004239"/>
    </source>
</evidence>
<keyword evidence="13 16" id="KW-0357">Heparan sulfate</keyword>
<evidence type="ECO:0000256" key="16">
    <source>
        <dbReference type="RuleBase" id="RU003519"/>
    </source>
</evidence>
<dbReference type="GO" id="GO:0098552">
    <property type="term" value="C:side of membrane"/>
    <property type="evidence" value="ECO:0007669"/>
    <property type="project" value="UniProtKB-KW"/>
</dbReference>
<dbReference type="PANTHER" id="PTHR10822">
    <property type="entry name" value="GLYPICAN"/>
    <property type="match status" value="1"/>
</dbReference>
<comment type="similarity">
    <text evidence="3 15">Belongs to the glypican family.</text>
</comment>
<name>A0ABD0NJD7_CIRMR</name>
<comment type="subcellular location">
    <subcellularLocation>
        <location evidence="2 16">Cell membrane</location>
        <topology evidence="2 16">Lipid-anchor</topology>
        <topology evidence="2 16">GPI-anchor</topology>
    </subcellularLocation>
    <subcellularLocation>
        <location evidence="1">Secreted</location>
        <location evidence="1">Extracellular space</location>
    </subcellularLocation>
</comment>
<feature type="non-terminal residue" evidence="17">
    <location>
        <position position="130"/>
    </location>
</feature>
<dbReference type="PANTHER" id="PTHR10822:SF8">
    <property type="entry name" value="GLYPICAN-1"/>
    <property type="match status" value="1"/>
</dbReference>
<keyword evidence="14 16" id="KW-0449">Lipoprotein</keyword>
<evidence type="ECO:0000256" key="2">
    <source>
        <dbReference type="ARBA" id="ARBA00004609"/>
    </source>
</evidence>
<evidence type="ECO:0000256" key="9">
    <source>
        <dbReference type="ARBA" id="ARBA00022974"/>
    </source>
</evidence>
<sequence length="130" mass="14836">YFLELLNGSERWLEEAFLAALGDLYRPNAGVFRDLYADLRRYYSGASLNLEEVLDEFWMRLLERLLKASDPETASLLSDDFLECASKQTETLRPFGDAPRELKTKLVRAFIAARAFVQGLNVAGEIVRKV</sequence>
<keyword evidence="7 16" id="KW-0336">GPI-anchor</keyword>
<evidence type="ECO:0000256" key="6">
    <source>
        <dbReference type="ARBA" id="ARBA00022525"/>
    </source>
</evidence>
<evidence type="ECO:0000313" key="18">
    <source>
        <dbReference type="Proteomes" id="UP001529510"/>
    </source>
</evidence>
<evidence type="ECO:0000256" key="7">
    <source>
        <dbReference type="ARBA" id="ARBA00022622"/>
    </source>
</evidence>
<evidence type="ECO:0000256" key="5">
    <source>
        <dbReference type="ARBA" id="ARBA00022475"/>
    </source>
</evidence>
<evidence type="ECO:0000256" key="15">
    <source>
        <dbReference type="RuleBase" id="RU003518"/>
    </source>
</evidence>